<dbReference type="PANTHER" id="PTHR48182">
    <property type="entry name" value="PROTEIN SERAC1"/>
    <property type="match status" value="1"/>
</dbReference>
<accession>A0A6A5Z1S8</accession>
<dbReference type="GO" id="GO:0016020">
    <property type="term" value="C:membrane"/>
    <property type="evidence" value="ECO:0007669"/>
    <property type="project" value="UniProtKB-SubCell"/>
</dbReference>
<dbReference type="InterPro" id="IPR007751">
    <property type="entry name" value="DUF676_lipase-like"/>
</dbReference>
<dbReference type="SUPFAM" id="SSF53474">
    <property type="entry name" value="alpha/beta-Hydrolases"/>
    <property type="match status" value="1"/>
</dbReference>
<evidence type="ECO:0000256" key="7">
    <source>
        <dbReference type="ARBA" id="ARBA00023136"/>
    </source>
</evidence>
<evidence type="ECO:0000256" key="5">
    <source>
        <dbReference type="ARBA" id="ARBA00022824"/>
    </source>
</evidence>
<organism evidence="9 10">
    <name type="scientific">Lophiotrema nucula</name>
    <dbReference type="NCBI Taxonomy" id="690887"/>
    <lineage>
        <taxon>Eukaryota</taxon>
        <taxon>Fungi</taxon>
        <taxon>Dikarya</taxon>
        <taxon>Ascomycota</taxon>
        <taxon>Pezizomycotina</taxon>
        <taxon>Dothideomycetes</taxon>
        <taxon>Pleosporomycetidae</taxon>
        <taxon>Pleosporales</taxon>
        <taxon>Lophiotremataceae</taxon>
        <taxon>Lophiotrema</taxon>
    </lineage>
</organism>
<evidence type="ECO:0000256" key="2">
    <source>
        <dbReference type="ARBA" id="ARBA00004240"/>
    </source>
</evidence>
<sequence length="236" mass="26301">MGFRADEQLFGVQELYRPSEAEAEIEWYAIKSWSASDQICWLGNSNMLPKYMTKARVLAYGYNGNVSSWGKKKTSDDRILQHALTLVQHLQSDRMIEGAERRPIIFLCHSLGGIIVKRALAYSSTCTSPGLSHLQSIYTSTFAVLFFGTPHHGSSKASLSYLQTVTSLTVPSKLLKSKSSLVNALKEESEILQNINDQFAPDATLPDLLLLGNGANEPEVHERLYREAKQRSTNFG</sequence>
<keyword evidence="7" id="KW-0472">Membrane</keyword>
<protein>
    <recommendedName>
        <fullName evidence="8">DUF676 domain-containing protein</fullName>
    </recommendedName>
</protein>
<keyword evidence="5" id="KW-0256">Endoplasmic reticulum</keyword>
<dbReference type="PANTHER" id="PTHR48182:SF2">
    <property type="entry name" value="PROTEIN SERAC1"/>
    <property type="match status" value="1"/>
</dbReference>
<evidence type="ECO:0000256" key="6">
    <source>
        <dbReference type="ARBA" id="ARBA00023128"/>
    </source>
</evidence>
<gene>
    <name evidence="9" type="ORF">BDV96DRAFT_648637</name>
</gene>
<dbReference type="InterPro" id="IPR052374">
    <property type="entry name" value="SERAC1"/>
</dbReference>
<feature type="domain" description="DUF676" evidence="8">
    <location>
        <begin position="73"/>
        <end position="168"/>
    </location>
</feature>
<dbReference type="OrthoDB" id="5086500at2759"/>
<comment type="subcellular location">
    <subcellularLocation>
        <location evidence="2">Endoplasmic reticulum</location>
    </subcellularLocation>
    <subcellularLocation>
        <location evidence="3">Membrane</location>
    </subcellularLocation>
    <subcellularLocation>
        <location evidence="1">Mitochondrion</location>
    </subcellularLocation>
</comment>
<dbReference type="Proteomes" id="UP000799770">
    <property type="component" value="Unassembled WGS sequence"/>
</dbReference>
<dbReference type="Gene3D" id="3.40.50.1820">
    <property type="entry name" value="alpha/beta hydrolase"/>
    <property type="match status" value="1"/>
</dbReference>
<keyword evidence="6" id="KW-0496">Mitochondrion</keyword>
<reference evidence="9" key="1">
    <citation type="journal article" date="2020" name="Stud. Mycol.">
        <title>101 Dothideomycetes genomes: a test case for predicting lifestyles and emergence of pathogens.</title>
        <authorList>
            <person name="Haridas S."/>
            <person name="Albert R."/>
            <person name="Binder M."/>
            <person name="Bloem J."/>
            <person name="Labutti K."/>
            <person name="Salamov A."/>
            <person name="Andreopoulos B."/>
            <person name="Baker S."/>
            <person name="Barry K."/>
            <person name="Bills G."/>
            <person name="Bluhm B."/>
            <person name="Cannon C."/>
            <person name="Castanera R."/>
            <person name="Culley D."/>
            <person name="Daum C."/>
            <person name="Ezra D."/>
            <person name="Gonzalez J."/>
            <person name="Henrissat B."/>
            <person name="Kuo A."/>
            <person name="Liang C."/>
            <person name="Lipzen A."/>
            <person name="Lutzoni F."/>
            <person name="Magnuson J."/>
            <person name="Mondo S."/>
            <person name="Nolan M."/>
            <person name="Ohm R."/>
            <person name="Pangilinan J."/>
            <person name="Park H.-J."/>
            <person name="Ramirez L."/>
            <person name="Alfaro M."/>
            <person name="Sun H."/>
            <person name="Tritt A."/>
            <person name="Yoshinaga Y."/>
            <person name="Zwiers L.-H."/>
            <person name="Turgeon B."/>
            <person name="Goodwin S."/>
            <person name="Spatafora J."/>
            <person name="Crous P."/>
            <person name="Grigoriev I."/>
        </authorList>
    </citation>
    <scope>NUCLEOTIDE SEQUENCE</scope>
    <source>
        <strain evidence="9">CBS 627.86</strain>
    </source>
</reference>
<name>A0A6A5Z1S8_9PLEO</name>
<evidence type="ECO:0000259" key="8">
    <source>
        <dbReference type="Pfam" id="PF05057"/>
    </source>
</evidence>
<evidence type="ECO:0000313" key="9">
    <source>
        <dbReference type="EMBL" id="KAF2113016.1"/>
    </source>
</evidence>
<dbReference type="GO" id="GO:0005739">
    <property type="term" value="C:mitochondrion"/>
    <property type="evidence" value="ECO:0007669"/>
    <property type="project" value="UniProtKB-SubCell"/>
</dbReference>
<evidence type="ECO:0000313" key="10">
    <source>
        <dbReference type="Proteomes" id="UP000799770"/>
    </source>
</evidence>
<evidence type="ECO:0000256" key="1">
    <source>
        <dbReference type="ARBA" id="ARBA00004173"/>
    </source>
</evidence>
<dbReference type="AlphaFoldDB" id="A0A6A5Z1S8"/>
<proteinExistence type="inferred from homology"/>
<comment type="similarity">
    <text evidence="4">Belongs to the putative lipase ROG1 family.</text>
</comment>
<evidence type="ECO:0000256" key="4">
    <source>
        <dbReference type="ARBA" id="ARBA00007920"/>
    </source>
</evidence>
<evidence type="ECO:0000256" key="3">
    <source>
        <dbReference type="ARBA" id="ARBA00004370"/>
    </source>
</evidence>
<keyword evidence="10" id="KW-1185">Reference proteome</keyword>
<dbReference type="InterPro" id="IPR029058">
    <property type="entry name" value="AB_hydrolase_fold"/>
</dbReference>
<dbReference type="EMBL" id="ML977329">
    <property type="protein sequence ID" value="KAF2113016.1"/>
    <property type="molecule type" value="Genomic_DNA"/>
</dbReference>
<dbReference type="GO" id="GO:0005783">
    <property type="term" value="C:endoplasmic reticulum"/>
    <property type="evidence" value="ECO:0007669"/>
    <property type="project" value="UniProtKB-SubCell"/>
</dbReference>
<dbReference type="Pfam" id="PF05057">
    <property type="entry name" value="DUF676"/>
    <property type="match status" value="1"/>
</dbReference>